<keyword evidence="5" id="KW-1185">Reference proteome</keyword>
<evidence type="ECO:0000256" key="2">
    <source>
        <dbReference type="RuleBase" id="RU000363"/>
    </source>
</evidence>
<dbReference type="Proteomes" id="UP001235939">
    <property type="component" value="Chromosome 16"/>
</dbReference>
<evidence type="ECO:0000256" key="3">
    <source>
        <dbReference type="SAM" id="SignalP"/>
    </source>
</evidence>
<dbReference type="PRINTS" id="PR00081">
    <property type="entry name" value="GDHRDH"/>
</dbReference>
<feature type="signal peptide" evidence="3">
    <location>
        <begin position="1"/>
        <end position="24"/>
    </location>
</feature>
<dbReference type="Gene3D" id="3.40.50.720">
    <property type="entry name" value="NAD(P)-binding Rossmann-like Domain"/>
    <property type="match status" value="1"/>
</dbReference>
<accession>A0ABY6LDE6</accession>
<keyword evidence="3" id="KW-0732">Signal</keyword>
<dbReference type="Pfam" id="PF00106">
    <property type="entry name" value="adh_short"/>
    <property type="match status" value="1"/>
</dbReference>
<protein>
    <submittedName>
        <fullName evidence="4">Uncharacterized protein</fullName>
    </submittedName>
</protein>
<dbReference type="InterPro" id="IPR036291">
    <property type="entry name" value="NAD(P)-bd_dom_sf"/>
</dbReference>
<feature type="chain" id="PRO_5045583318" evidence="3">
    <location>
        <begin position="25"/>
        <end position="242"/>
    </location>
</feature>
<name>A0ABY6LDE6_9ARAC</name>
<keyword evidence="1" id="KW-0560">Oxidoreductase</keyword>
<evidence type="ECO:0000256" key="1">
    <source>
        <dbReference type="ARBA" id="ARBA00023002"/>
    </source>
</evidence>
<organism evidence="4 5">
    <name type="scientific">Cordylochernes scorpioides</name>
    <dbReference type="NCBI Taxonomy" id="51811"/>
    <lineage>
        <taxon>Eukaryota</taxon>
        <taxon>Metazoa</taxon>
        <taxon>Ecdysozoa</taxon>
        <taxon>Arthropoda</taxon>
        <taxon>Chelicerata</taxon>
        <taxon>Arachnida</taxon>
        <taxon>Pseudoscorpiones</taxon>
        <taxon>Cheliferoidea</taxon>
        <taxon>Chernetidae</taxon>
        <taxon>Cordylochernes</taxon>
    </lineage>
</organism>
<dbReference type="InterPro" id="IPR002347">
    <property type="entry name" value="SDR_fam"/>
</dbReference>
<dbReference type="PRINTS" id="PR00080">
    <property type="entry name" value="SDRFAMILY"/>
</dbReference>
<evidence type="ECO:0000313" key="5">
    <source>
        <dbReference type="Proteomes" id="UP001235939"/>
    </source>
</evidence>
<dbReference type="InterPro" id="IPR020904">
    <property type="entry name" value="Sc_DH/Rdtase_CS"/>
</dbReference>
<sequence>MWCAYKVWCLELYALVNNAGVCIGGEFEWNTPEHQRFQVEVNLLGTLRCTQAFLPLLRKSKGRVINVTSVNAQVPYPGFAVYGATKAGIEAFSDALRMELRKFDVKVIIVRPGDYARLTSLFAGQSRRAEEMWTAMDTERRQAYGSYFRSYQDYLIQNNGLTSPPSFERSNLLPVFEEALCSPNPKSLYTAAPFWLRFFLGLVSMLPSSWSDRLILFLYSQTFKFNYELGAQNDGVLNIKDK</sequence>
<dbReference type="PANTHER" id="PTHR43313">
    <property type="entry name" value="SHORT-CHAIN DEHYDROGENASE/REDUCTASE FAMILY 9C"/>
    <property type="match status" value="1"/>
</dbReference>
<dbReference type="SUPFAM" id="SSF51735">
    <property type="entry name" value="NAD(P)-binding Rossmann-fold domains"/>
    <property type="match status" value="1"/>
</dbReference>
<proteinExistence type="inferred from homology"/>
<comment type="similarity">
    <text evidence="2">Belongs to the short-chain dehydrogenases/reductases (SDR) family.</text>
</comment>
<dbReference type="PANTHER" id="PTHR43313:SF36">
    <property type="entry name" value="D-BETA-HYDROXYBUTYRATE DEHYDROGENASE, MITOCHONDRIAL"/>
    <property type="match status" value="1"/>
</dbReference>
<dbReference type="EMBL" id="CP092878">
    <property type="protein sequence ID" value="UYV78739.1"/>
    <property type="molecule type" value="Genomic_DNA"/>
</dbReference>
<gene>
    <name evidence="4" type="ORF">LAZ67_16002612</name>
</gene>
<evidence type="ECO:0000313" key="4">
    <source>
        <dbReference type="EMBL" id="UYV78739.1"/>
    </source>
</evidence>
<dbReference type="PROSITE" id="PS00061">
    <property type="entry name" value="ADH_SHORT"/>
    <property type="match status" value="1"/>
</dbReference>
<reference evidence="4 5" key="1">
    <citation type="submission" date="2022-01" db="EMBL/GenBank/DDBJ databases">
        <title>A chromosomal length assembly of Cordylochernes scorpioides.</title>
        <authorList>
            <person name="Zeh D."/>
            <person name="Zeh J."/>
        </authorList>
    </citation>
    <scope>NUCLEOTIDE SEQUENCE [LARGE SCALE GENOMIC DNA]</scope>
    <source>
        <strain evidence="4">IN4F17</strain>
        <tissue evidence="4">Whole Body</tissue>
    </source>
</reference>